<feature type="binding site" evidence="4">
    <location>
        <position position="58"/>
    </location>
    <ligand>
        <name>substrate</name>
    </ligand>
</feature>
<dbReference type="GO" id="GO:0005737">
    <property type="term" value="C:cytoplasm"/>
    <property type="evidence" value="ECO:0007669"/>
    <property type="project" value="TreeGrafter"/>
</dbReference>
<feature type="active site" description="Tele-phosphohistidine intermediate" evidence="3">
    <location>
        <position position="9"/>
    </location>
</feature>
<dbReference type="GO" id="GO:0016791">
    <property type="term" value="F:phosphatase activity"/>
    <property type="evidence" value="ECO:0007669"/>
    <property type="project" value="TreeGrafter"/>
</dbReference>
<dbReference type="InterPro" id="IPR001345">
    <property type="entry name" value="PG/BPGM_mutase_AS"/>
</dbReference>
<evidence type="ECO:0000256" key="2">
    <source>
        <dbReference type="ARBA" id="ARBA00023235"/>
    </source>
</evidence>
<dbReference type="CDD" id="cd07067">
    <property type="entry name" value="HP_PGM_like"/>
    <property type="match status" value="1"/>
</dbReference>
<dbReference type="KEGG" id="fcz:IMF26_09235"/>
<evidence type="ECO:0000313" key="5">
    <source>
        <dbReference type="EMBL" id="QUL98211.1"/>
    </source>
</evidence>
<dbReference type="AlphaFoldDB" id="A0AAT9LAW5"/>
<dbReference type="Gene3D" id="3.40.50.1240">
    <property type="entry name" value="Phosphoglycerate mutase-like"/>
    <property type="match status" value="1"/>
</dbReference>
<reference evidence="5" key="2">
    <citation type="journal article" date="2023" name="Biology">
        <title>Prokaryotic Life Associated with Coal-Fire Gas Vents Revealed by Metagenomics.</title>
        <authorList>
            <person name="Kadnikov V.V."/>
            <person name="Mardanov A.V."/>
            <person name="Beletsky A.V."/>
            <person name="Karnachuk O.V."/>
            <person name="Ravin N.V."/>
        </authorList>
    </citation>
    <scope>NUCLEOTIDE SEQUENCE</scope>
    <source>
        <strain evidence="5">Bu02</strain>
    </source>
</reference>
<feature type="active site" description="Proton donor/acceptor" evidence="3">
    <location>
        <position position="82"/>
    </location>
</feature>
<name>A0AAT9LAW5_9FIRM</name>
<dbReference type="PROSITE" id="PS00175">
    <property type="entry name" value="PG_MUTASE"/>
    <property type="match status" value="1"/>
</dbReference>
<evidence type="ECO:0000256" key="4">
    <source>
        <dbReference type="PIRSR" id="PIRSR613078-2"/>
    </source>
</evidence>
<dbReference type="PANTHER" id="PTHR48100:SF1">
    <property type="entry name" value="HISTIDINE PHOSPHATASE FAMILY PROTEIN-RELATED"/>
    <property type="match status" value="1"/>
</dbReference>
<dbReference type="SMART" id="SM00855">
    <property type="entry name" value="PGAM"/>
    <property type="match status" value="1"/>
</dbReference>
<evidence type="ECO:0000256" key="3">
    <source>
        <dbReference type="PIRSR" id="PIRSR613078-1"/>
    </source>
</evidence>
<protein>
    <submittedName>
        <fullName evidence="5">Histidine phosphatase family protein</fullName>
    </submittedName>
</protein>
<dbReference type="InterPro" id="IPR029033">
    <property type="entry name" value="His_PPase_superfam"/>
</dbReference>
<dbReference type="Pfam" id="PF00300">
    <property type="entry name" value="His_Phos_1"/>
    <property type="match status" value="1"/>
</dbReference>
<feature type="binding site" evidence="4">
    <location>
        <begin position="8"/>
        <end position="15"/>
    </location>
    <ligand>
        <name>substrate</name>
    </ligand>
</feature>
<dbReference type="SUPFAM" id="SSF53254">
    <property type="entry name" value="Phosphoglycerate mutase-like"/>
    <property type="match status" value="1"/>
</dbReference>
<keyword evidence="1" id="KW-0324">Glycolysis</keyword>
<reference evidence="5" key="1">
    <citation type="submission" date="2020-10" db="EMBL/GenBank/DDBJ databases">
        <authorList>
            <person name="Kadnikov V."/>
            <person name="Beletsky A.V."/>
            <person name="Mardanov A.V."/>
            <person name="Karnachuk O.V."/>
            <person name="Ravin N.V."/>
        </authorList>
    </citation>
    <scope>NUCLEOTIDE SEQUENCE</scope>
    <source>
        <strain evidence="5">Bu02</strain>
    </source>
</reference>
<dbReference type="PANTHER" id="PTHR48100">
    <property type="entry name" value="BROAD-SPECIFICITY PHOSPHATASE YOR283W-RELATED"/>
    <property type="match status" value="1"/>
</dbReference>
<proteinExistence type="predicted"/>
<dbReference type="EMBL" id="CP062796">
    <property type="protein sequence ID" value="QUL98211.1"/>
    <property type="molecule type" value="Genomic_DNA"/>
</dbReference>
<sequence>MGTYYIVRHGETEANQAGILQGHLNVPLSDRGRKQAEAVASRLRSVKIDVIYTSDLDRAKDTAMAIAKYHNCKLILDRRLREVHCGILQGKTMAECREKYPELFERFKQDPIGTERPGGESYKDLFDRTTRALEDIYERYPDSNVVIVTHGGPIRCLLAYASGKLVDPGSPTPNNASISIITRDENGWSVEKFNDVDHLEPLGDDIAKSNDDAYRW</sequence>
<dbReference type="InterPro" id="IPR013078">
    <property type="entry name" value="His_Pase_superF_clade-1"/>
</dbReference>
<keyword evidence="2" id="KW-0413">Isomerase</keyword>
<gene>
    <name evidence="5" type="ORF">IMF26_09235</name>
</gene>
<evidence type="ECO:0000256" key="1">
    <source>
        <dbReference type="ARBA" id="ARBA00023152"/>
    </source>
</evidence>
<dbReference type="InterPro" id="IPR050275">
    <property type="entry name" value="PGM_Phosphatase"/>
</dbReference>
<accession>A0AAT9LAW5</accession>
<organism evidence="5">
    <name type="scientific">Candidatus Fermentithermobacillus carboniphilus</name>
    <dbReference type="NCBI Taxonomy" id="3085328"/>
    <lineage>
        <taxon>Bacteria</taxon>
        <taxon>Bacillati</taxon>
        <taxon>Bacillota</taxon>
        <taxon>Candidatus Fermentithermobacillia</taxon>
        <taxon>Candidatus Fermentithermobacillales</taxon>
        <taxon>Candidatus Fermentithermobacillaceae</taxon>
        <taxon>Candidatus Fermentithermobacillus</taxon>
    </lineage>
</organism>